<dbReference type="RefSeq" id="WP_123961000.1">
    <property type="nucleotide sequence ID" value="NZ_CP033898.1"/>
</dbReference>
<dbReference type="PANTHER" id="PTHR38442">
    <property type="entry name" value="INNER MEMBRANE PROTEIN-RELATED"/>
    <property type="match status" value="1"/>
</dbReference>
<proteinExistence type="predicted"/>
<evidence type="ECO:0000256" key="2">
    <source>
        <dbReference type="SAM" id="Phobius"/>
    </source>
</evidence>
<evidence type="ECO:0000256" key="1">
    <source>
        <dbReference type="SAM" id="MobiDB-lite"/>
    </source>
</evidence>
<keyword evidence="2" id="KW-1133">Transmembrane helix</keyword>
<dbReference type="KEGG" id="cpso:CPPEL_10220"/>
<dbReference type="AlphaFoldDB" id="A0A3G6IX48"/>
<reference evidence="3 4" key="1">
    <citation type="submission" date="2018-11" db="EMBL/GenBank/DDBJ databases">
        <authorList>
            <person name="Kleinhagauer T."/>
            <person name="Glaeser S.P."/>
            <person name="Spergser J."/>
            <person name="Ruckert C."/>
            <person name="Kaempfer P."/>
            <person name="Busse H.-J."/>
        </authorList>
    </citation>
    <scope>NUCLEOTIDE SEQUENCE [LARGE SCALE GENOMIC DNA]</scope>
    <source>
        <strain evidence="3 4">812CH</strain>
    </source>
</reference>
<dbReference type="PANTHER" id="PTHR38442:SF1">
    <property type="entry name" value="INNER MEMBRANE PROTEIN"/>
    <property type="match status" value="1"/>
</dbReference>
<gene>
    <name evidence="3" type="ORF">CPPEL_10220</name>
</gene>
<name>A0A3G6IX48_9CORY</name>
<sequence>MSRMQASQERLAVPGPSPEDEAARRKTLRNHKLFATSLLGVAAVIFLSCQWYTAATDPTPAWVGFVRAAAEAGMVGGLADWFAVTALFRYPLGLKIPHTAIVKRKKDQVGEALSDFVAENFLNATLITQKIQSANLPTHIANWLVKPENADRVSKEVGKFTARVVRALDPDDAEAVIRTAVVDKLKEPAWGPPVGKLLEDLIQGGQVEPVVDQLVHWLHVKALGSEALIVRLLDERAPSWAPKFVNELVGDRVYRELIQWTAAVDRDKDHEARQAIRRFLHQFSEDLQHDPAMIAKVEEIKHDVMASEPMQNIAATLWDKASATIIDTAEDPHSILRQKTRELSLEWGHRLHEDADVRNALDRRITKAAAFLADNYAEEVTSIISETIERWDADEAADKIELMVGKDLQYIRLNGTVVGAIAGLAIYTVSYLLFGV</sequence>
<organism evidence="3 4">
    <name type="scientific">Corynebacterium pseudopelargi</name>
    <dbReference type="NCBI Taxonomy" id="2080757"/>
    <lineage>
        <taxon>Bacteria</taxon>
        <taxon>Bacillati</taxon>
        <taxon>Actinomycetota</taxon>
        <taxon>Actinomycetes</taxon>
        <taxon>Mycobacteriales</taxon>
        <taxon>Corynebacteriaceae</taxon>
        <taxon>Corynebacterium</taxon>
    </lineage>
</organism>
<dbReference type="OrthoDB" id="9769590at2"/>
<accession>A0A3G6IX48</accession>
<dbReference type="EMBL" id="CP033898">
    <property type="protein sequence ID" value="AZA10143.1"/>
    <property type="molecule type" value="Genomic_DNA"/>
</dbReference>
<dbReference type="GO" id="GO:0005886">
    <property type="term" value="C:plasma membrane"/>
    <property type="evidence" value="ECO:0007669"/>
    <property type="project" value="TreeGrafter"/>
</dbReference>
<keyword evidence="2" id="KW-0812">Transmembrane</keyword>
<feature type="transmembrane region" description="Helical" evidence="2">
    <location>
        <begin position="413"/>
        <end position="434"/>
    </location>
</feature>
<feature type="transmembrane region" description="Helical" evidence="2">
    <location>
        <begin position="65"/>
        <end position="88"/>
    </location>
</feature>
<dbReference type="Proteomes" id="UP000271426">
    <property type="component" value="Chromosome"/>
</dbReference>
<keyword evidence="2" id="KW-0472">Membrane</keyword>
<dbReference type="InterPro" id="IPR007383">
    <property type="entry name" value="DUF445"/>
</dbReference>
<dbReference type="Pfam" id="PF04286">
    <property type="entry name" value="DUF445"/>
    <property type="match status" value="1"/>
</dbReference>
<evidence type="ECO:0000313" key="4">
    <source>
        <dbReference type="Proteomes" id="UP000271426"/>
    </source>
</evidence>
<evidence type="ECO:0008006" key="5">
    <source>
        <dbReference type="Google" id="ProtNLM"/>
    </source>
</evidence>
<feature type="transmembrane region" description="Helical" evidence="2">
    <location>
        <begin position="33"/>
        <end position="53"/>
    </location>
</feature>
<feature type="region of interest" description="Disordered" evidence="1">
    <location>
        <begin position="1"/>
        <end position="24"/>
    </location>
</feature>
<keyword evidence="4" id="KW-1185">Reference proteome</keyword>
<protein>
    <recommendedName>
        <fullName evidence="5">DUF445 domain-containing protein</fullName>
    </recommendedName>
</protein>
<evidence type="ECO:0000313" key="3">
    <source>
        <dbReference type="EMBL" id="AZA10143.1"/>
    </source>
</evidence>